<reference evidence="7" key="1">
    <citation type="submission" date="2021-11" db="EMBL/GenBank/DDBJ databases">
        <title>BS-T2-15 a new species belonging to the Comamonadaceae family isolated from the soil of a French oak forest.</title>
        <authorList>
            <person name="Mieszkin S."/>
            <person name="Alain K."/>
        </authorList>
    </citation>
    <scope>NUCLEOTIDE SEQUENCE</scope>
    <source>
        <strain evidence="7">BS-T2-15</strain>
    </source>
</reference>
<feature type="domain" description="Cytochrome c" evidence="6">
    <location>
        <begin position="352"/>
        <end position="442"/>
    </location>
</feature>
<evidence type="ECO:0000256" key="4">
    <source>
        <dbReference type="PROSITE-ProRule" id="PRU00433"/>
    </source>
</evidence>
<feature type="compositionally biased region" description="Low complexity" evidence="5">
    <location>
        <begin position="497"/>
        <end position="519"/>
    </location>
</feature>
<protein>
    <submittedName>
        <fullName evidence="7">Cytochrome c</fullName>
    </submittedName>
</protein>
<evidence type="ECO:0000256" key="2">
    <source>
        <dbReference type="ARBA" id="ARBA00022723"/>
    </source>
</evidence>
<dbReference type="PANTHER" id="PTHR35008">
    <property type="entry name" value="BLL4482 PROTEIN-RELATED"/>
    <property type="match status" value="1"/>
</dbReference>
<dbReference type="PANTHER" id="PTHR35008:SF8">
    <property type="entry name" value="ALCOHOL DEHYDROGENASE CYTOCHROME C SUBUNIT"/>
    <property type="match status" value="1"/>
</dbReference>
<name>A0A9X1YLD6_9BURK</name>
<dbReference type="InterPro" id="IPR036909">
    <property type="entry name" value="Cyt_c-like_dom_sf"/>
</dbReference>
<keyword evidence="3 4" id="KW-0408">Iron</keyword>
<dbReference type="EMBL" id="JAJLJH010000002">
    <property type="protein sequence ID" value="MCK9686512.1"/>
    <property type="molecule type" value="Genomic_DNA"/>
</dbReference>
<evidence type="ECO:0000256" key="5">
    <source>
        <dbReference type="SAM" id="MobiDB-lite"/>
    </source>
</evidence>
<dbReference type="GO" id="GO:0020037">
    <property type="term" value="F:heme binding"/>
    <property type="evidence" value="ECO:0007669"/>
    <property type="project" value="InterPro"/>
</dbReference>
<evidence type="ECO:0000256" key="3">
    <source>
        <dbReference type="ARBA" id="ARBA00023004"/>
    </source>
</evidence>
<evidence type="ECO:0000259" key="6">
    <source>
        <dbReference type="PROSITE" id="PS51007"/>
    </source>
</evidence>
<feature type="domain" description="Cytochrome c" evidence="6">
    <location>
        <begin position="231"/>
        <end position="339"/>
    </location>
</feature>
<evidence type="ECO:0000313" key="8">
    <source>
        <dbReference type="Proteomes" id="UP001139353"/>
    </source>
</evidence>
<dbReference type="RefSeq" id="WP_275682535.1">
    <property type="nucleotide sequence ID" value="NZ_JAJLJH010000002.1"/>
</dbReference>
<comment type="caution">
    <text evidence="7">The sequence shown here is derived from an EMBL/GenBank/DDBJ whole genome shotgun (WGS) entry which is preliminary data.</text>
</comment>
<dbReference type="Pfam" id="PF00034">
    <property type="entry name" value="Cytochrom_C"/>
    <property type="match status" value="2"/>
</dbReference>
<feature type="domain" description="Cytochrome c" evidence="6">
    <location>
        <begin position="87"/>
        <end position="189"/>
    </location>
</feature>
<keyword evidence="8" id="KW-1185">Reference proteome</keyword>
<organism evidence="7 8">
    <name type="scientific">Scleromatobacter humisilvae</name>
    <dbReference type="NCBI Taxonomy" id="2897159"/>
    <lineage>
        <taxon>Bacteria</taxon>
        <taxon>Pseudomonadati</taxon>
        <taxon>Pseudomonadota</taxon>
        <taxon>Betaproteobacteria</taxon>
        <taxon>Burkholderiales</taxon>
        <taxon>Sphaerotilaceae</taxon>
        <taxon>Scleromatobacter</taxon>
    </lineage>
</organism>
<dbReference type="Gene3D" id="1.10.760.10">
    <property type="entry name" value="Cytochrome c-like domain"/>
    <property type="match status" value="3"/>
</dbReference>
<dbReference type="SUPFAM" id="SSF46626">
    <property type="entry name" value="Cytochrome c"/>
    <property type="match status" value="3"/>
</dbReference>
<keyword evidence="2 4" id="KW-0479">Metal-binding</keyword>
<proteinExistence type="predicted"/>
<feature type="region of interest" description="Disordered" evidence="5">
    <location>
        <begin position="470"/>
        <end position="519"/>
    </location>
</feature>
<gene>
    <name evidence="7" type="ORF">LPC04_12415</name>
</gene>
<keyword evidence="1 4" id="KW-0349">Heme</keyword>
<evidence type="ECO:0000256" key="1">
    <source>
        <dbReference type="ARBA" id="ARBA00022617"/>
    </source>
</evidence>
<dbReference type="AlphaFoldDB" id="A0A9X1YLD6"/>
<dbReference type="PROSITE" id="PS51007">
    <property type="entry name" value="CYTC"/>
    <property type="match status" value="3"/>
</dbReference>
<accession>A0A9X1YLD6</accession>
<sequence length="519" mass="53599">MRTHPVIALAVAAAAITTVAVFGQSVPVSPTARKPHHADASLDAHAAKPAASTAVPAWLVASAPAAASAPASAASSADIQRPAATASSLERGRYLAAAGDCQGCHTTTGGAPYAGGRPLETPFGTVLSANLTPDASGLKGWSADQFHRAMTEGLSANGDHLYPAFPYNYFAKMPRADTDALFAYLQSLPPVANKLERNQLPFPFNIRALVSVWNLLYLDSTTFAPDPAHDERWNRGAYLVEGPGHCAACHTPKTILGGPQKGHDFQGGAFGTWFAPDLTPNGRTGLGGWTRDETVAFLKTGRNPHASASGEMGLVVQDSTSMLADDDLQAIAAYLADRVASPSISMTPPDTAQMKTGEAIFVDECSACHLMHAQGQTLAFPPLARSANVQQADPTTALHIILAGAQASPTRAAPTPFTMPAFAWKLDDKQVAAVATYIRNEWGNAGPAVSADQVAKLRGRLAFDAHANGHAAATPLTRPGPNTLGLPDTDSRDNGTAQAGRAAPAASAAASAGQAASGT</sequence>
<evidence type="ECO:0000313" key="7">
    <source>
        <dbReference type="EMBL" id="MCK9686512.1"/>
    </source>
</evidence>
<dbReference type="GO" id="GO:0046872">
    <property type="term" value="F:metal ion binding"/>
    <property type="evidence" value="ECO:0007669"/>
    <property type="project" value="UniProtKB-KW"/>
</dbReference>
<dbReference type="InterPro" id="IPR009056">
    <property type="entry name" value="Cyt_c-like_dom"/>
</dbReference>
<dbReference type="Proteomes" id="UP001139353">
    <property type="component" value="Unassembled WGS sequence"/>
</dbReference>
<dbReference type="GO" id="GO:0009055">
    <property type="term" value="F:electron transfer activity"/>
    <property type="evidence" value="ECO:0007669"/>
    <property type="project" value="InterPro"/>
</dbReference>
<dbReference type="InterPro" id="IPR051459">
    <property type="entry name" value="Cytochrome_c-type_DH"/>
</dbReference>